<dbReference type="SUPFAM" id="SSF69047">
    <property type="entry name" value="Hypothetical protein YjbJ"/>
    <property type="match status" value="1"/>
</dbReference>
<protein>
    <recommendedName>
        <fullName evidence="2">CsbD-like domain-containing protein</fullName>
    </recommendedName>
</protein>
<evidence type="ECO:0000259" key="2">
    <source>
        <dbReference type="Pfam" id="PF05532"/>
    </source>
</evidence>
<dbReference type="Gene3D" id="1.10.1470.10">
    <property type="entry name" value="YjbJ"/>
    <property type="match status" value="1"/>
</dbReference>
<evidence type="ECO:0000256" key="1">
    <source>
        <dbReference type="ARBA" id="ARBA00009129"/>
    </source>
</evidence>
<reference evidence="3" key="1">
    <citation type="submission" date="2016-10" db="EMBL/GenBank/DDBJ databases">
        <title>Sequence of Gallionella enrichment culture.</title>
        <authorList>
            <person name="Poehlein A."/>
            <person name="Muehling M."/>
            <person name="Daniel R."/>
        </authorList>
    </citation>
    <scope>NUCLEOTIDE SEQUENCE</scope>
</reference>
<dbReference type="InterPro" id="IPR036629">
    <property type="entry name" value="YjbJ_sf"/>
</dbReference>
<organism evidence="3">
    <name type="scientific">mine drainage metagenome</name>
    <dbReference type="NCBI Taxonomy" id="410659"/>
    <lineage>
        <taxon>unclassified sequences</taxon>
        <taxon>metagenomes</taxon>
        <taxon>ecological metagenomes</taxon>
    </lineage>
</organism>
<sequence length="58" mass="6194">MDHDRIEGSAKQVSGKVKETVGKILGDAKLQADGKAEVIKGKVQNAFGGLKDNLRDTK</sequence>
<dbReference type="PANTHER" id="PTHR34977:SF1">
    <property type="entry name" value="UPF0337 PROTEIN YJBJ"/>
    <property type="match status" value="1"/>
</dbReference>
<gene>
    <name evidence="3" type="ORF">GALL_489710</name>
</gene>
<accession>A0A1J5PNT5</accession>
<dbReference type="InterPro" id="IPR008462">
    <property type="entry name" value="CsbD"/>
</dbReference>
<dbReference type="EMBL" id="MLJW01004732">
    <property type="protein sequence ID" value="OIQ69431.1"/>
    <property type="molecule type" value="Genomic_DNA"/>
</dbReference>
<evidence type="ECO:0000313" key="3">
    <source>
        <dbReference type="EMBL" id="OIQ69431.1"/>
    </source>
</evidence>
<dbReference type="InterPro" id="IPR050423">
    <property type="entry name" value="UPF0337_stress_rsp"/>
</dbReference>
<feature type="domain" description="CsbD-like" evidence="2">
    <location>
        <begin position="4"/>
        <end position="55"/>
    </location>
</feature>
<dbReference type="PANTHER" id="PTHR34977">
    <property type="entry name" value="UPF0337 PROTEIN YJBJ"/>
    <property type="match status" value="1"/>
</dbReference>
<comment type="caution">
    <text evidence="3">The sequence shown here is derived from an EMBL/GenBank/DDBJ whole genome shotgun (WGS) entry which is preliminary data.</text>
</comment>
<dbReference type="Pfam" id="PF05532">
    <property type="entry name" value="CsbD"/>
    <property type="match status" value="1"/>
</dbReference>
<proteinExistence type="inferred from homology"/>
<dbReference type="AlphaFoldDB" id="A0A1J5PNT5"/>
<comment type="similarity">
    <text evidence="1">Belongs to the UPF0337 (CsbD) family.</text>
</comment>
<name>A0A1J5PNT5_9ZZZZ</name>